<reference evidence="2 3" key="1">
    <citation type="journal article" date="2017" name="Front. Microbiol.">
        <title>Genome of Ca. Pandoraea novymonadis, an Endosymbiotic Bacterium of the Trypanosomatid Novymonas esmeraldas.</title>
        <authorList>
            <person name="Kostygov A.Y."/>
            <person name="Butenko A."/>
            <person name="Nenarokova A."/>
            <person name="Tashyreva D."/>
            <person name="Flegontov P."/>
            <person name="Lukes J."/>
            <person name="Yurchenko V."/>
        </authorList>
    </citation>
    <scope>NUCLEOTIDE SEQUENCE [LARGE SCALE GENOMIC DNA]</scope>
    <source>
        <strain evidence="2 3">E262</strain>
    </source>
</reference>
<dbReference type="RefSeq" id="WP_106183094.1">
    <property type="nucleotide sequence ID" value="NZ_MUHY01000004.1"/>
</dbReference>
<evidence type="ECO:0000313" key="2">
    <source>
        <dbReference type="EMBL" id="PSB91560.1"/>
    </source>
</evidence>
<dbReference type="EMBL" id="MUHY01000004">
    <property type="protein sequence ID" value="PSB91560.1"/>
    <property type="molecule type" value="Genomic_DNA"/>
</dbReference>
<name>A0ABX5FCP0_9BURK</name>
<dbReference type="SMART" id="SM01321">
    <property type="entry name" value="Y1_Tnp"/>
    <property type="match status" value="1"/>
</dbReference>
<dbReference type="Pfam" id="PF01797">
    <property type="entry name" value="Y1_Tnp"/>
    <property type="match status" value="1"/>
</dbReference>
<dbReference type="InterPro" id="IPR036515">
    <property type="entry name" value="Transposase_17_sf"/>
</dbReference>
<evidence type="ECO:0000313" key="3">
    <source>
        <dbReference type="Proteomes" id="UP000242660"/>
    </source>
</evidence>
<evidence type="ECO:0000259" key="1">
    <source>
        <dbReference type="SMART" id="SM01321"/>
    </source>
</evidence>
<dbReference type="InterPro" id="IPR002686">
    <property type="entry name" value="Transposase_17"/>
</dbReference>
<accession>A0ABX5FCP0</accession>
<dbReference type="SUPFAM" id="SSF143422">
    <property type="entry name" value="Transposase IS200-like"/>
    <property type="match status" value="1"/>
</dbReference>
<dbReference type="Gene3D" id="3.30.70.1290">
    <property type="entry name" value="Transposase IS200-like"/>
    <property type="match status" value="1"/>
</dbReference>
<dbReference type="Proteomes" id="UP000242660">
    <property type="component" value="Unassembled WGS sequence"/>
</dbReference>
<dbReference type="PANTHER" id="PTHR34322">
    <property type="entry name" value="TRANSPOSASE, Y1_TNP DOMAIN-CONTAINING"/>
    <property type="match status" value="1"/>
</dbReference>
<keyword evidence="3" id="KW-1185">Reference proteome</keyword>
<gene>
    <name evidence="2" type="ORF">BZL35_00957</name>
</gene>
<proteinExistence type="predicted"/>
<dbReference type="PANTHER" id="PTHR34322:SF2">
    <property type="entry name" value="TRANSPOSASE IS200-LIKE DOMAIN-CONTAINING PROTEIN"/>
    <property type="match status" value="1"/>
</dbReference>
<organism evidence="2 3">
    <name type="scientific">Candidatus Pandoraea novymonadis</name>
    <dbReference type="NCBI Taxonomy" id="1808959"/>
    <lineage>
        <taxon>Bacteria</taxon>
        <taxon>Pseudomonadati</taxon>
        <taxon>Pseudomonadota</taxon>
        <taxon>Betaproteobacteria</taxon>
        <taxon>Burkholderiales</taxon>
        <taxon>Burkholderiaceae</taxon>
        <taxon>Pandoraea</taxon>
    </lineage>
</organism>
<comment type="caution">
    <text evidence="2">The sequence shown here is derived from an EMBL/GenBank/DDBJ whole genome shotgun (WGS) entry which is preliminary data.</text>
</comment>
<sequence length="233" mass="27349">MARLPRLFIPFQPQNLILRGNNRQLIFVDDADRYIFLSRLYDVSHVHGLAIHAYCLMPNHLHLLATPTTQHSLANTLQALGCHYVLYFNRRHERTGTLWEGRYRATVIEAERYLLLCSRYIELNPVRAGLVDSPGSYSWSSYPHHVGLRSDCLLTDHELYWALGNTPFERQNRYAEMFSKPILDKDLDALRISTQKEWLLGSIEYQERMRLEANRRIQPLSPGRPRRVKMMQS</sequence>
<feature type="domain" description="Transposase IS200-like" evidence="1">
    <location>
        <begin position="9"/>
        <end position="124"/>
    </location>
</feature>
<protein>
    <recommendedName>
        <fullName evidence="1">Transposase IS200-like domain-containing protein</fullName>
    </recommendedName>
</protein>